<evidence type="ECO:0000313" key="2">
    <source>
        <dbReference type="EMBL" id="EGB02618.1"/>
    </source>
</evidence>
<organism evidence="3">
    <name type="scientific">Aureococcus anophagefferens</name>
    <name type="common">Harmful bloom alga</name>
    <dbReference type="NCBI Taxonomy" id="44056"/>
    <lineage>
        <taxon>Eukaryota</taxon>
        <taxon>Sar</taxon>
        <taxon>Stramenopiles</taxon>
        <taxon>Ochrophyta</taxon>
        <taxon>Pelagophyceae</taxon>
        <taxon>Pelagomonadales</taxon>
        <taxon>Pelagomonadaceae</taxon>
        <taxon>Aureococcus</taxon>
    </lineage>
</organism>
<dbReference type="GeneID" id="20226975"/>
<evidence type="ECO:0000256" key="1">
    <source>
        <dbReference type="SAM" id="SignalP"/>
    </source>
</evidence>
<keyword evidence="3" id="KW-1185">Reference proteome</keyword>
<dbReference type="InterPro" id="IPR029033">
    <property type="entry name" value="His_PPase_superfam"/>
</dbReference>
<keyword evidence="1" id="KW-0732">Signal</keyword>
<dbReference type="OMA" id="AWEHENI"/>
<dbReference type="KEGG" id="aaf:AURANDRAFT_68715"/>
<evidence type="ECO:0000313" key="3">
    <source>
        <dbReference type="Proteomes" id="UP000002729"/>
    </source>
</evidence>
<dbReference type="Gene3D" id="3.40.50.1240">
    <property type="entry name" value="Phosphoglycerate mutase-like"/>
    <property type="match status" value="1"/>
</dbReference>
<feature type="chain" id="PRO_5012587566" description="Phosphoglycerate mutase family protein" evidence="1">
    <location>
        <begin position="16"/>
        <end position="201"/>
    </location>
</feature>
<evidence type="ECO:0008006" key="4">
    <source>
        <dbReference type="Google" id="ProtNLM"/>
    </source>
</evidence>
<dbReference type="OrthoDB" id="184146at2759"/>
<reference evidence="2 3" key="1">
    <citation type="journal article" date="2011" name="Proc. Natl. Acad. Sci. U.S.A.">
        <title>Niche of harmful alga Aureococcus anophagefferens revealed through ecogenomics.</title>
        <authorList>
            <person name="Gobler C.J."/>
            <person name="Berry D.L."/>
            <person name="Dyhrman S.T."/>
            <person name="Wilhelm S.W."/>
            <person name="Salamov A."/>
            <person name="Lobanov A.V."/>
            <person name="Zhang Y."/>
            <person name="Collier J.L."/>
            <person name="Wurch L.L."/>
            <person name="Kustka A.B."/>
            <person name="Dill B.D."/>
            <person name="Shah M."/>
            <person name="VerBerkmoes N.C."/>
            <person name="Kuo A."/>
            <person name="Terry A."/>
            <person name="Pangilinan J."/>
            <person name="Lindquist E.A."/>
            <person name="Lucas S."/>
            <person name="Paulsen I.T."/>
            <person name="Hattenrath-Lehmann T.K."/>
            <person name="Talmage S.C."/>
            <person name="Walker E.A."/>
            <person name="Koch F."/>
            <person name="Burson A.M."/>
            <person name="Marcoval M.A."/>
            <person name="Tang Y.Z."/>
            <person name="Lecleir G.R."/>
            <person name="Coyne K.J."/>
            <person name="Berg G.M."/>
            <person name="Bertrand E.M."/>
            <person name="Saito M.A."/>
            <person name="Gladyshev V.N."/>
            <person name="Grigoriev I.V."/>
        </authorList>
    </citation>
    <scope>NUCLEOTIDE SEQUENCE [LARGE SCALE GENOMIC DNA]</scope>
    <source>
        <strain evidence="3">CCMP 1984</strain>
    </source>
</reference>
<sequence length="201" mass="21769">MHLLLAALGACLAAAADTNHTVYIIRHGEKTWSGGCLSPQGQERANVLPEIFDGETSKKHHFATPTKIFADQYREPPECERCWLTVEPIAQHLNLTVSFAHGHEFNGGNAAAAAAIKEAARAETVTLVAWEHENIQYLAADLGVPTKSIPDWKSDDYDSVYELTFDAAGAFAGFDALAQDYKPCSSDSKYKPCSKGAAVES</sequence>
<dbReference type="SUPFAM" id="SSF53254">
    <property type="entry name" value="Phosphoglycerate mutase-like"/>
    <property type="match status" value="1"/>
</dbReference>
<gene>
    <name evidence="2" type="ORF">AURANDRAFT_68715</name>
</gene>
<feature type="signal peptide" evidence="1">
    <location>
        <begin position="1"/>
        <end position="15"/>
    </location>
</feature>
<dbReference type="InParanoid" id="F0YQJ1"/>
<dbReference type="AlphaFoldDB" id="F0YQJ1"/>
<proteinExistence type="predicted"/>
<dbReference type="RefSeq" id="XP_009042682.1">
    <property type="nucleotide sequence ID" value="XM_009044434.1"/>
</dbReference>
<dbReference type="Proteomes" id="UP000002729">
    <property type="component" value="Unassembled WGS sequence"/>
</dbReference>
<name>F0YQJ1_AURAN</name>
<feature type="non-terminal residue" evidence="2">
    <location>
        <position position="201"/>
    </location>
</feature>
<protein>
    <recommendedName>
        <fullName evidence="4">Phosphoglycerate mutase family protein</fullName>
    </recommendedName>
</protein>
<accession>F0YQJ1</accession>
<dbReference type="EMBL" id="GL833403">
    <property type="protein sequence ID" value="EGB02618.1"/>
    <property type="molecule type" value="Genomic_DNA"/>
</dbReference>